<gene>
    <name evidence="2" type="ORF">C8263_11580</name>
</gene>
<protein>
    <recommendedName>
        <fullName evidence="4">Lipoprotein</fullName>
    </recommendedName>
</protein>
<feature type="chain" id="PRO_5015765953" description="Lipoprotein" evidence="1">
    <location>
        <begin position="19"/>
        <end position="216"/>
    </location>
</feature>
<accession>A0A2T3W761</accession>
<reference evidence="2 3" key="1">
    <citation type="submission" date="2018-03" db="EMBL/GenBank/DDBJ databases">
        <title>Draft genome of Deinococcus sp. OD32.</title>
        <authorList>
            <person name="Wang X.-P."/>
            <person name="Du Z.-J."/>
        </authorList>
    </citation>
    <scope>NUCLEOTIDE SEQUENCE [LARGE SCALE GENOMIC DNA]</scope>
    <source>
        <strain evidence="2 3">OD32</strain>
    </source>
</reference>
<dbReference type="AlphaFoldDB" id="A0A2T3W761"/>
<sequence>MKKVIVSVAALSAALVLSGCGRVVGSFIPPQTVSNPAGLEGKQLVASSPLTIEAVVGTVSYSTAGAPFDDITIPELPLNIKPTGLEFKTGFARVDVNGLCAKPQQVNLTVRRVKLEASDAANKATFDSGADRDLAAFTLTRKSEGVGTATYDVSAGTLNVTAPDAGTVVNFFTVLTSGGRNTASVEAKIRASQNELAGCTMAFTLKDVSVVLSNFQ</sequence>
<evidence type="ECO:0000256" key="1">
    <source>
        <dbReference type="SAM" id="SignalP"/>
    </source>
</evidence>
<evidence type="ECO:0000313" key="3">
    <source>
        <dbReference type="Proteomes" id="UP000240317"/>
    </source>
</evidence>
<dbReference type="OrthoDB" id="69281at2"/>
<feature type="signal peptide" evidence="1">
    <location>
        <begin position="1"/>
        <end position="18"/>
    </location>
</feature>
<keyword evidence="3" id="KW-1185">Reference proteome</keyword>
<dbReference type="Proteomes" id="UP000240317">
    <property type="component" value="Unassembled WGS sequence"/>
</dbReference>
<comment type="caution">
    <text evidence="2">The sequence shown here is derived from an EMBL/GenBank/DDBJ whole genome shotgun (WGS) entry which is preliminary data.</text>
</comment>
<organism evidence="2 3">
    <name type="scientific">Deinococcus arcticus</name>
    <dbReference type="NCBI Taxonomy" id="2136176"/>
    <lineage>
        <taxon>Bacteria</taxon>
        <taxon>Thermotogati</taxon>
        <taxon>Deinococcota</taxon>
        <taxon>Deinococci</taxon>
        <taxon>Deinococcales</taxon>
        <taxon>Deinococcaceae</taxon>
        <taxon>Deinococcus</taxon>
    </lineage>
</organism>
<evidence type="ECO:0008006" key="4">
    <source>
        <dbReference type="Google" id="ProtNLM"/>
    </source>
</evidence>
<dbReference type="RefSeq" id="WP_107138281.1">
    <property type="nucleotide sequence ID" value="NZ_PYSV01000010.1"/>
</dbReference>
<name>A0A2T3W761_9DEIO</name>
<evidence type="ECO:0000313" key="2">
    <source>
        <dbReference type="EMBL" id="PTA67741.1"/>
    </source>
</evidence>
<proteinExistence type="predicted"/>
<dbReference type="PROSITE" id="PS51257">
    <property type="entry name" value="PROKAR_LIPOPROTEIN"/>
    <property type="match status" value="1"/>
</dbReference>
<dbReference type="EMBL" id="PYSV01000010">
    <property type="protein sequence ID" value="PTA67741.1"/>
    <property type="molecule type" value="Genomic_DNA"/>
</dbReference>
<keyword evidence="1" id="KW-0732">Signal</keyword>